<reference evidence="5" key="1">
    <citation type="submission" date="2022-09" db="EMBL/GenBank/DDBJ databases">
        <title>genome sequence of Deinococcus rubellus.</title>
        <authorList>
            <person name="Srinivasan S."/>
        </authorList>
    </citation>
    <scope>NUCLEOTIDE SEQUENCE</scope>
    <source>
        <strain evidence="5">Ant6</strain>
    </source>
</reference>
<sequence>MPHTQLPPLTTVHLRTYKVPTHSFGQDRAETDGTARWDSTGVLIAQVTAGNQTGLGYAYVDAAALEIARHTLWPLLQGQAPLDTARHFWTMAGAVRNLGWPGVVAGAISALDNALHDLKARSLDISLLQLLGGARTHVMAYGSGGFTSQTLSQLEQQLGGWAQQGLKAVKMKIGSRPEDDLNRVKAARAAIGNDVALFVDANGAYSRKQALGFAERFADLNVTWFEEPVSSDDLEGLRLIRDRAPGFMQIAAGEYGYTPTYFHHLLSAGAVDTLQADATRCGGVSGFLSAAAQAQGAGIPMSAHTAPALHASIASALPNVVNVEYFYDHVRIESMFFEGLPILEAGELYPLPAQPGHGLRFKEKDAQPYLTGEWRSR</sequence>
<organism evidence="5 6">
    <name type="scientific">Deinococcus rubellus</name>
    <dbReference type="NCBI Taxonomy" id="1889240"/>
    <lineage>
        <taxon>Bacteria</taxon>
        <taxon>Thermotogati</taxon>
        <taxon>Deinococcota</taxon>
        <taxon>Deinococci</taxon>
        <taxon>Deinococcales</taxon>
        <taxon>Deinococcaceae</taxon>
        <taxon>Deinococcus</taxon>
    </lineage>
</organism>
<dbReference type="Gene3D" id="3.20.20.120">
    <property type="entry name" value="Enolase-like C-terminal domain"/>
    <property type="match status" value="1"/>
</dbReference>
<evidence type="ECO:0000256" key="2">
    <source>
        <dbReference type="ARBA" id="ARBA00022723"/>
    </source>
</evidence>
<comment type="cofactor">
    <cofactor evidence="1">
        <name>Mg(2+)</name>
        <dbReference type="ChEBI" id="CHEBI:18420"/>
    </cofactor>
</comment>
<dbReference type="InterPro" id="IPR046945">
    <property type="entry name" value="RHMD-like"/>
</dbReference>
<evidence type="ECO:0000259" key="4">
    <source>
        <dbReference type="SMART" id="SM00922"/>
    </source>
</evidence>
<evidence type="ECO:0000256" key="3">
    <source>
        <dbReference type="ARBA" id="ARBA00022842"/>
    </source>
</evidence>
<proteinExistence type="predicted"/>
<dbReference type="InterPro" id="IPR018110">
    <property type="entry name" value="Mandel_Rmase/mucon_lact_enz_CS"/>
</dbReference>
<dbReference type="SFLD" id="SFLDG00179">
    <property type="entry name" value="mandelate_racemase"/>
    <property type="match status" value="1"/>
</dbReference>
<dbReference type="PANTHER" id="PTHR13794:SF58">
    <property type="entry name" value="MITOCHONDRIAL ENOLASE SUPERFAMILY MEMBER 1"/>
    <property type="match status" value="1"/>
</dbReference>
<dbReference type="InterPro" id="IPR029065">
    <property type="entry name" value="Enolase_C-like"/>
</dbReference>
<dbReference type="InterPro" id="IPR013341">
    <property type="entry name" value="Mandelate_racemase_N_dom"/>
</dbReference>
<evidence type="ECO:0000256" key="1">
    <source>
        <dbReference type="ARBA" id="ARBA00001946"/>
    </source>
</evidence>
<dbReference type="RefSeq" id="WP_260560067.1">
    <property type="nucleotide sequence ID" value="NZ_BAABEC010000074.1"/>
</dbReference>
<dbReference type="PROSITE" id="PS00908">
    <property type="entry name" value="MR_MLE_1"/>
    <property type="match status" value="1"/>
</dbReference>
<gene>
    <name evidence="5" type="ORF">N0D28_13785</name>
</gene>
<dbReference type="Pfam" id="PF13378">
    <property type="entry name" value="MR_MLE_C"/>
    <property type="match status" value="1"/>
</dbReference>
<dbReference type="SUPFAM" id="SSF51604">
    <property type="entry name" value="Enolase C-terminal domain-like"/>
    <property type="match status" value="1"/>
</dbReference>
<keyword evidence="3" id="KW-0460">Magnesium</keyword>
<dbReference type="InterPro" id="IPR013342">
    <property type="entry name" value="Mandelate_racemase_C"/>
</dbReference>
<feature type="domain" description="Mandelate racemase/muconate lactonizing enzyme C-terminal" evidence="4">
    <location>
        <begin position="151"/>
        <end position="245"/>
    </location>
</feature>
<name>A0ABY5YHB6_9DEIO</name>
<protein>
    <submittedName>
        <fullName evidence="5">Mandelate racemase</fullName>
    </submittedName>
</protein>
<evidence type="ECO:0000313" key="5">
    <source>
        <dbReference type="EMBL" id="UWX63787.1"/>
    </source>
</evidence>
<dbReference type="PANTHER" id="PTHR13794">
    <property type="entry name" value="ENOLASE SUPERFAMILY, MANDELATE RACEMASE"/>
    <property type="match status" value="1"/>
</dbReference>
<dbReference type="Pfam" id="PF02746">
    <property type="entry name" value="MR_MLE_N"/>
    <property type="match status" value="1"/>
</dbReference>
<dbReference type="Gene3D" id="3.30.390.10">
    <property type="entry name" value="Enolase-like, N-terminal domain"/>
    <property type="match status" value="1"/>
</dbReference>
<dbReference type="SFLD" id="SFLDS00001">
    <property type="entry name" value="Enolase"/>
    <property type="match status" value="1"/>
</dbReference>
<dbReference type="SUPFAM" id="SSF54826">
    <property type="entry name" value="Enolase N-terminal domain-like"/>
    <property type="match status" value="1"/>
</dbReference>
<dbReference type="InterPro" id="IPR029017">
    <property type="entry name" value="Enolase-like_N"/>
</dbReference>
<dbReference type="SMART" id="SM00922">
    <property type="entry name" value="MR_MLE"/>
    <property type="match status" value="1"/>
</dbReference>
<keyword evidence="6" id="KW-1185">Reference proteome</keyword>
<keyword evidence="2" id="KW-0479">Metal-binding</keyword>
<dbReference type="InterPro" id="IPR036849">
    <property type="entry name" value="Enolase-like_C_sf"/>
</dbReference>
<accession>A0ABY5YHB6</accession>
<evidence type="ECO:0000313" key="6">
    <source>
        <dbReference type="Proteomes" id="UP001060261"/>
    </source>
</evidence>
<dbReference type="Proteomes" id="UP001060261">
    <property type="component" value="Chromosome"/>
</dbReference>
<dbReference type="EMBL" id="CP104213">
    <property type="protein sequence ID" value="UWX63787.1"/>
    <property type="molecule type" value="Genomic_DNA"/>
</dbReference>